<feature type="transmembrane region" description="Helical" evidence="6">
    <location>
        <begin position="237"/>
        <end position="255"/>
    </location>
</feature>
<evidence type="ECO:0000256" key="1">
    <source>
        <dbReference type="ARBA" id="ARBA00004141"/>
    </source>
</evidence>
<dbReference type="Proteomes" id="UP000799291">
    <property type="component" value="Unassembled WGS sequence"/>
</dbReference>
<dbReference type="Pfam" id="PF01184">
    <property type="entry name" value="Gpr1_Fun34_YaaH"/>
    <property type="match status" value="1"/>
</dbReference>
<keyword evidence="5 6" id="KW-0472">Membrane</keyword>
<reference evidence="7" key="1">
    <citation type="journal article" date="2020" name="Stud. Mycol.">
        <title>101 Dothideomycetes genomes: a test case for predicting lifestyles and emergence of pathogens.</title>
        <authorList>
            <person name="Haridas S."/>
            <person name="Albert R."/>
            <person name="Binder M."/>
            <person name="Bloem J."/>
            <person name="Labutti K."/>
            <person name="Salamov A."/>
            <person name="Andreopoulos B."/>
            <person name="Baker S."/>
            <person name="Barry K."/>
            <person name="Bills G."/>
            <person name="Bluhm B."/>
            <person name="Cannon C."/>
            <person name="Castanera R."/>
            <person name="Culley D."/>
            <person name="Daum C."/>
            <person name="Ezra D."/>
            <person name="Gonzalez J."/>
            <person name="Henrissat B."/>
            <person name="Kuo A."/>
            <person name="Liang C."/>
            <person name="Lipzen A."/>
            <person name="Lutzoni F."/>
            <person name="Magnuson J."/>
            <person name="Mondo S."/>
            <person name="Nolan M."/>
            <person name="Ohm R."/>
            <person name="Pangilinan J."/>
            <person name="Park H.-J."/>
            <person name="Ramirez L."/>
            <person name="Alfaro M."/>
            <person name="Sun H."/>
            <person name="Tritt A."/>
            <person name="Yoshinaga Y."/>
            <person name="Zwiers L.-H."/>
            <person name="Turgeon B."/>
            <person name="Goodwin S."/>
            <person name="Spatafora J."/>
            <person name="Crous P."/>
            <person name="Grigoriev I."/>
        </authorList>
    </citation>
    <scope>NUCLEOTIDE SEQUENCE</scope>
    <source>
        <strain evidence="7">CBS 122367</strain>
    </source>
</reference>
<feature type="transmembrane region" description="Helical" evidence="6">
    <location>
        <begin position="132"/>
        <end position="157"/>
    </location>
</feature>
<feature type="transmembrane region" description="Helical" evidence="6">
    <location>
        <begin position="71"/>
        <end position="90"/>
    </location>
</feature>
<dbReference type="GO" id="GO:0015123">
    <property type="term" value="F:acetate transmembrane transporter activity"/>
    <property type="evidence" value="ECO:0007669"/>
    <property type="project" value="TreeGrafter"/>
</dbReference>
<comment type="similarity">
    <text evidence="2">Belongs to the acetate uptake transporter (AceTr) (TC 2.A.96) family.</text>
</comment>
<feature type="non-terminal residue" evidence="7">
    <location>
        <position position="287"/>
    </location>
</feature>
<dbReference type="OrthoDB" id="3648309at2759"/>
<evidence type="ECO:0000313" key="7">
    <source>
        <dbReference type="EMBL" id="KAF2687656.1"/>
    </source>
</evidence>
<evidence type="ECO:0000256" key="2">
    <source>
        <dbReference type="ARBA" id="ARBA00005587"/>
    </source>
</evidence>
<proteinExistence type="inferred from homology"/>
<name>A0A6G1JAU6_9PLEO</name>
<organism evidence="7 8">
    <name type="scientific">Lentithecium fluviatile CBS 122367</name>
    <dbReference type="NCBI Taxonomy" id="1168545"/>
    <lineage>
        <taxon>Eukaryota</taxon>
        <taxon>Fungi</taxon>
        <taxon>Dikarya</taxon>
        <taxon>Ascomycota</taxon>
        <taxon>Pezizomycotina</taxon>
        <taxon>Dothideomycetes</taxon>
        <taxon>Pleosporomycetidae</taxon>
        <taxon>Pleosporales</taxon>
        <taxon>Massarineae</taxon>
        <taxon>Lentitheciaceae</taxon>
        <taxon>Lentithecium</taxon>
    </lineage>
</organism>
<keyword evidence="8" id="KW-1185">Reference proteome</keyword>
<feature type="transmembrane region" description="Helical" evidence="6">
    <location>
        <begin position="96"/>
        <end position="120"/>
    </location>
</feature>
<gene>
    <name evidence="7" type="ORF">K458DRAFT_331856</name>
</gene>
<dbReference type="PANTHER" id="PTHR31123">
    <property type="entry name" value="ACCUMULATION OF DYADS PROTEIN 2-RELATED"/>
    <property type="match status" value="1"/>
</dbReference>
<sequence>MATVTEEQGPATIREVNGNGVSADRIENKPHLTHTTTNISMTPEMFEKLYLTPKIPHAVDHAGRFANAAPLGFLGFVISTFTFSMVMMGWGGAAGLSAVAGIFFFTGPVLLLLATIFLWIQAQFFAMMVCGLFCVFWLSFGLLQLPTLGLAAAYSATGNAAEGLMSKEMNAVIALYLLIWGFALGTFWIFTLRINAVFAGIFGFVTIGAWVLSGAYWKLSNGHIKEAQRLQKGGGALLFIVALLGWYMLFVMMAAEMRWLNLPVWDLSHYWRTTDVELAAMENEKKD</sequence>
<feature type="transmembrane region" description="Helical" evidence="6">
    <location>
        <begin position="169"/>
        <end position="190"/>
    </location>
</feature>
<evidence type="ECO:0000313" key="8">
    <source>
        <dbReference type="Proteomes" id="UP000799291"/>
    </source>
</evidence>
<evidence type="ECO:0000256" key="4">
    <source>
        <dbReference type="ARBA" id="ARBA00022989"/>
    </source>
</evidence>
<accession>A0A6G1JAU6</accession>
<dbReference type="AlphaFoldDB" id="A0A6G1JAU6"/>
<keyword evidence="4 6" id="KW-1133">Transmembrane helix</keyword>
<dbReference type="GO" id="GO:0005886">
    <property type="term" value="C:plasma membrane"/>
    <property type="evidence" value="ECO:0007669"/>
    <property type="project" value="TreeGrafter"/>
</dbReference>
<evidence type="ECO:0000256" key="3">
    <source>
        <dbReference type="ARBA" id="ARBA00022692"/>
    </source>
</evidence>
<dbReference type="PANTHER" id="PTHR31123:SF4">
    <property type="entry name" value="PROTEIN ALCS"/>
    <property type="match status" value="1"/>
</dbReference>
<feature type="transmembrane region" description="Helical" evidence="6">
    <location>
        <begin position="197"/>
        <end position="217"/>
    </location>
</feature>
<evidence type="ECO:0000256" key="5">
    <source>
        <dbReference type="ARBA" id="ARBA00023136"/>
    </source>
</evidence>
<evidence type="ECO:0000256" key="6">
    <source>
        <dbReference type="SAM" id="Phobius"/>
    </source>
</evidence>
<comment type="subcellular location">
    <subcellularLocation>
        <location evidence="1">Membrane</location>
        <topology evidence="1">Multi-pass membrane protein</topology>
    </subcellularLocation>
</comment>
<protein>
    <submittedName>
        <fullName evidence="7">Plasma membrane ammonium transporter</fullName>
    </submittedName>
</protein>
<dbReference type="InterPro" id="IPR000791">
    <property type="entry name" value="Gpr1/Fun34/SatP-like"/>
</dbReference>
<dbReference type="InterPro" id="IPR051633">
    <property type="entry name" value="AceTr"/>
</dbReference>
<dbReference type="EMBL" id="MU005574">
    <property type="protein sequence ID" value="KAF2687656.1"/>
    <property type="molecule type" value="Genomic_DNA"/>
</dbReference>
<keyword evidence="3 6" id="KW-0812">Transmembrane</keyword>